<name>A0A2N5VZS6_9BASI</name>
<keyword evidence="5" id="KW-1185">Reference proteome</keyword>
<evidence type="ECO:0000256" key="2">
    <source>
        <dbReference type="SAM" id="MobiDB-lite"/>
    </source>
</evidence>
<evidence type="ECO:0000313" key="5">
    <source>
        <dbReference type="Proteomes" id="UP000235388"/>
    </source>
</evidence>
<dbReference type="AlphaFoldDB" id="A0A2N5VZS6"/>
<feature type="domain" description="FH2" evidence="3">
    <location>
        <begin position="1"/>
        <end position="158"/>
    </location>
</feature>
<dbReference type="Gene3D" id="1.20.58.2220">
    <property type="entry name" value="Formin, FH2 domain"/>
    <property type="match status" value="1"/>
</dbReference>
<keyword evidence="1" id="KW-0175">Coiled coil</keyword>
<evidence type="ECO:0000256" key="1">
    <source>
        <dbReference type="SAM" id="Coils"/>
    </source>
</evidence>
<dbReference type="OrthoDB" id="2496057at2759"/>
<feature type="region of interest" description="Disordered" evidence="2">
    <location>
        <begin position="150"/>
        <end position="196"/>
    </location>
</feature>
<proteinExistence type="predicted"/>
<dbReference type="Proteomes" id="UP000235388">
    <property type="component" value="Unassembled WGS sequence"/>
</dbReference>
<dbReference type="SUPFAM" id="SSF101447">
    <property type="entry name" value="Formin homology 2 domain (FH2 domain)"/>
    <property type="match status" value="1"/>
</dbReference>
<dbReference type="InterPro" id="IPR015425">
    <property type="entry name" value="FH2_Formin"/>
</dbReference>
<feature type="coiled-coil region" evidence="1">
    <location>
        <begin position="50"/>
        <end position="101"/>
    </location>
</feature>
<dbReference type="EMBL" id="PGCJ01000032">
    <property type="protein sequence ID" value="PLW55432.1"/>
    <property type="molecule type" value="Genomic_DNA"/>
</dbReference>
<organism evidence="4 5">
    <name type="scientific">Puccinia coronata f. sp. avenae</name>
    <dbReference type="NCBI Taxonomy" id="200324"/>
    <lineage>
        <taxon>Eukaryota</taxon>
        <taxon>Fungi</taxon>
        <taxon>Dikarya</taxon>
        <taxon>Basidiomycota</taxon>
        <taxon>Pucciniomycotina</taxon>
        <taxon>Pucciniomycetes</taxon>
        <taxon>Pucciniales</taxon>
        <taxon>Pucciniaceae</taxon>
        <taxon>Puccinia</taxon>
    </lineage>
</organism>
<comment type="caution">
    <text evidence="4">The sequence shown here is derived from an EMBL/GenBank/DDBJ whole genome shotgun (WGS) entry which is preliminary data.</text>
</comment>
<dbReference type="InterPro" id="IPR051425">
    <property type="entry name" value="Formin_Homology"/>
</dbReference>
<dbReference type="PANTHER" id="PTHR45725">
    <property type="entry name" value="FORMIN HOMOLOGY 2 FAMILY MEMBER"/>
    <property type="match status" value="1"/>
</dbReference>
<dbReference type="STRING" id="200324.A0A2N5VZS6"/>
<sequence length="256" mass="28562">MNLLEYLVQQIQKSSPSLMDLNDELSHLEAASRVSIADVSNSVKTLANGMDQVKEEISQVRLTMNQKDKQDQFVSRMEMFLRQAEVLMKSTQVQMTHLQREMEELVGYFGQESARLKPEILFGTLARFKLEFEQAIAELNLDDSQDTDSFIDNPLGLHGDNKMNGPLTEEDDKTSHKNNNLPSTPIGQGRVIGGTQSRRRTCVGTGGVIGSAFGKGGLDLAIREIRTGSKLRRPPHFLQREVEDSPTPASRIFLTG</sequence>
<feature type="compositionally biased region" description="Polar residues" evidence="2">
    <location>
        <begin position="177"/>
        <end position="186"/>
    </location>
</feature>
<reference evidence="4 5" key="1">
    <citation type="submission" date="2017-11" db="EMBL/GenBank/DDBJ databases">
        <title>De novo assembly and phasing of dikaryotic genomes from two isolates of Puccinia coronata f. sp. avenae, the causal agent of oat crown rust.</title>
        <authorList>
            <person name="Miller M.E."/>
            <person name="Zhang Y."/>
            <person name="Omidvar V."/>
            <person name="Sperschneider J."/>
            <person name="Schwessinger B."/>
            <person name="Raley C."/>
            <person name="Palmer J.M."/>
            <person name="Garnica D."/>
            <person name="Upadhyaya N."/>
            <person name="Rathjen J."/>
            <person name="Taylor J.M."/>
            <person name="Park R.F."/>
            <person name="Dodds P.N."/>
            <person name="Hirsch C.D."/>
            <person name="Kianian S.F."/>
            <person name="Figueroa M."/>
        </authorList>
    </citation>
    <scope>NUCLEOTIDE SEQUENCE [LARGE SCALE GENOMIC DNA]</scope>
    <source>
        <strain evidence="4">12NC29</strain>
    </source>
</reference>
<dbReference type="Pfam" id="PF02181">
    <property type="entry name" value="FH2"/>
    <property type="match status" value="1"/>
</dbReference>
<dbReference type="PROSITE" id="PS51444">
    <property type="entry name" value="FH2"/>
    <property type="match status" value="1"/>
</dbReference>
<dbReference type="InterPro" id="IPR042201">
    <property type="entry name" value="FH2_Formin_sf"/>
</dbReference>
<dbReference type="PANTHER" id="PTHR45725:SF1">
    <property type="entry name" value="DISHEVELLED ASSOCIATED ACTIVATOR OF MORPHOGENESIS, ISOFORM D"/>
    <property type="match status" value="1"/>
</dbReference>
<protein>
    <recommendedName>
        <fullName evidence="3">FH2 domain-containing protein</fullName>
    </recommendedName>
</protein>
<evidence type="ECO:0000259" key="3">
    <source>
        <dbReference type="PROSITE" id="PS51444"/>
    </source>
</evidence>
<evidence type="ECO:0000313" key="4">
    <source>
        <dbReference type="EMBL" id="PLW55432.1"/>
    </source>
</evidence>
<gene>
    <name evidence="4" type="ORF">PCANC_07047</name>
</gene>
<accession>A0A2N5VZS6</accession>